<evidence type="ECO:0000313" key="3">
    <source>
        <dbReference type="EMBL" id="PWU49101.1"/>
    </source>
</evidence>
<dbReference type="AlphaFoldDB" id="A0A317K7U0"/>
<feature type="domain" description="Glycosyl hydrolase family 32 C-terminal" evidence="2">
    <location>
        <begin position="135"/>
        <end position="222"/>
    </location>
</feature>
<dbReference type="OrthoDB" id="9776657at2"/>
<dbReference type="GO" id="GO:0005987">
    <property type="term" value="P:sucrose catabolic process"/>
    <property type="evidence" value="ECO:0007669"/>
    <property type="project" value="TreeGrafter"/>
</dbReference>
<gene>
    <name evidence="3" type="ORF">DLJ46_10070</name>
</gene>
<reference evidence="4" key="1">
    <citation type="submission" date="2018-05" db="EMBL/GenBank/DDBJ databases">
        <title>Micromonospora globispora sp. nov. and Micromonospora rugosa sp. nov., isolated from marine sediment.</title>
        <authorList>
            <person name="Carro L."/>
            <person name="Aysel V."/>
            <person name="Cetin D."/>
            <person name="Igual J.M."/>
            <person name="Klenk H.-P."/>
            <person name="Trujillo M.E."/>
            <person name="Sahin N."/>
        </authorList>
    </citation>
    <scope>NUCLEOTIDE SEQUENCE [LARGE SCALE GENOMIC DNA]</scope>
    <source>
        <strain evidence="4">S2904</strain>
    </source>
</reference>
<dbReference type="PANTHER" id="PTHR42800:SF1">
    <property type="entry name" value="EXOINULINASE INUD (AFU_ORTHOLOGUE AFUA_5G00480)"/>
    <property type="match status" value="1"/>
</dbReference>
<organism evidence="3 4">
    <name type="scientific">Micromonospora globispora</name>
    <dbReference type="NCBI Taxonomy" id="1450148"/>
    <lineage>
        <taxon>Bacteria</taxon>
        <taxon>Bacillati</taxon>
        <taxon>Actinomycetota</taxon>
        <taxon>Actinomycetes</taxon>
        <taxon>Micromonosporales</taxon>
        <taxon>Micromonosporaceae</taxon>
        <taxon>Micromonospora</taxon>
    </lineage>
</organism>
<sequence length="229" mass="24741">MAGVPDGRRTWMRIRRRLGACPAATLVAAAPGADGLRRLHPRPGLRQPDRRWRRAPHLPGTTTDFVPAGAEPVIDFELPDGQTYEQAGWTATGGLPNRAPVVGPARWERGHVGDKLLTTFFEADSTTGTLTSPGFTIDRNHLSLLVGAGGHLDDGTGRTVVELSVDGNRVRMTIYVDRSSVEVFGGAGQTTITDQIFPALGSDQTRLFAEGGDVLVRSLTVRPLRSVWR</sequence>
<dbReference type="SUPFAM" id="SSF49899">
    <property type="entry name" value="Concanavalin A-like lectins/glucanases"/>
    <property type="match status" value="1"/>
</dbReference>
<evidence type="ECO:0000256" key="1">
    <source>
        <dbReference type="SAM" id="MobiDB-lite"/>
    </source>
</evidence>
<evidence type="ECO:0000259" key="2">
    <source>
        <dbReference type="Pfam" id="PF08244"/>
    </source>
</evidence>
<name>A0A317K7U0_9ACTN</name>
<feature type="region of interest" description="Disordered" evidence="1">
    <location>
        <begin position="34"/>
        <end position="65"/>
    </location>
</feature>
<dbReference type="GO" id="GO:0005737">
    <property type="term" value="C:cytoplasm"/>
    <property type="evidence" value="ECO:0007669"/>
    <property type="project" value="TreeGrafter"/>
</dbReference>
<proteinExistence type="predicted"/>
<comment type="caution">
    <text evidence="3">The sequence shown here is derived from an EMBL/GenBank/DDBJ whole genome shotgun (WGS) entry which is preliminary data.</text>
</comment>
<dbReference type="Gene3D" id="2.60.120.560">
    <property type="entry name" value="Exo-inulinase, domain 1"/>
    <property type="match status" value="1"/>
</dbReference>
<accession>A0A317K7U0</accession>
<evidence type="ECO:0000313" key="4">
    <source>
        <dbReference type="Proteomes" id="UP000245683"/>
    </source>
</evidence>
<dbReference type="InterPro" id="IPR013320">
    <property type="entry name" value="ConA-like_dom_sf"/>
</dbReference>
<dbReference type="PANTHER" id="PTHR42800">
    <property type="entry name" value="EXOINULINASE INUD (AFU_ORTHOLOGUE AFUA_5G00480)"/>
    <property type="match status" value="1"/>
</dbReference>
<dbReference type="Proteomes" id="UP000245683">
    <property type="component" value="Unassembled WGS sequence"/>
</dbReference>
<dbReference type="GO" id="GO:0004575">
    <property type="term" value="F:sucrose alpha-glucosidase activity"/>
    <property type="evidence" value="ECO:0007669"/>
    <property type="project" value="TreeGrafter"/>
</dbReference>
<keyword evidence="4" id="KW-1185">Reference proteome</keyword>
<dbReference type="InterPro" id="IPR013189">
    <property type="entry name" value="Glyco_hydro_32_C"/>
</dbReference>
<protein>
    <recommendedName>
        <fullName evidence="2">Glycosyl hydrolase family 32 C-terminal domain-containing protein</fullName>
    </recommendedName>
</protein>
<dbReference type="EMBL" id="QGSV01000145">
    <property type="protein sequence ID" value="PWU49101.1"/>
    <property type="molecule type" value="Genomic_DNA"/>
</dbReference>
<dbReference type="Pfam" id="PF08244">
    <property type="entry name" value="Glyco_hydro_32C"/>
    <property type="match status" value="1"/>
</dbReference>